<keyword evidence="4" id="KW-1185">Reference proteome</keyword>
<protein>
    <recommendedName>
        <fullName evidence="2">R3H domain-containing protein</fullName>
    </recommendedName>
</protein>
<gene>
    <name evidence="3" type="ORF">HETSPECPRED_009209</name>
</gene>
<dbReference type="EMBL" id="CAJPDS010000074">
    <property type="protein sequence ID" value="CAF9934377.1"/>
    <property type="molecule type" value="Genomic_DNA"/>
</dbReference>
<proteinExistence type="predicted"/>
<accession>A0A8H3G0K0</accession>
<feature type="region of interest" description="Disordered" evidence="1">
    <location>
        <begin position="345"/>
        <end position="416"/>
    </location>
</feature>
<sequence length="501" mass="55839">MTTKPGIPPPDRKNGYAYGLDGFTVNKIGPESPTRLNSLLLPESIKGKRAQKAAQEDAHRIVKRPWIEAQLKHYGIRFNAKAVVSEKQASLAKAVADGLCSTIPEAVKSIEADLRRSFEPKKREYEAKLNEYNISEAVRVNREFAALGSPTAEAEYSMDMFLQKYFLDEGGKPDRSKTPTPIPLPGFLQRSQMHAAAECVPGLQTHSGGQGDDRTIVVGWDRSAVWRVAGQVAEQSALKQQDVEEAEWDKLMQRHEAFVAQARSRYRADEFSIYEIGGVYVIECEEMGSYSSAESYNNDMRLKIAERNLDGWVGMFDFGVLEGIMLLDESKENLALRVESLDRKSDEYDDEDVLGGETDDGSLEDDGSEEDDGSQPDANENTSTAPSQKRKASPPSPTSRPHKKQKKPQLKPNGGTVFLQWRGAETGEGVIQIDNSNEHVGQLDFCDNDGFEFEGVADFGFVGRKIRFHGYKVQSMDGPATRFWGDYSGAAYERARVGRWR</sequence>
<name>A0A8H3G0K0_9LECA</name>
<dbReference type="Proteomes" id="UP000664521">
    <property type="component" value="Unassembled WGS sequence"/>
</dbReference>
<feature type="compositionally biased region" description="Basic residues" evidence="1">
    <location>
        <begin position="400"/>
        <end position="409"/>
    </location>
</feature>
<dbReference type="AlphaFoldDB" id="A0A8H3G0K0"/>
<evidence type="ECO:0000313" key="3">
    <source>
        <dbReference type="EMBL" id="CAF9934377.1"/>
    </source>
</evidence>
<dbReference type="OrthoDB" id="4630416at2759"/>
<feature type="domain" description="R3H" evidence="2">
    <location>
        <begin position="156"/>
        <end position="222"/>
    </location>
</feature>
<evidence type="ECO:0000256" key="1">
    <source>
        <dbReference type="SAM" id="MobiDB-lite"/>
    </source>
</evidence>
<organism evidence="3 4">
    <name type="scientific">Heterodermia speciosa</name>
    <dbReference type="NCBI Taxonomy" id="116794"/>
    <lineage>
        <taxon>Eukaryota</taxon>
        <taxon>Fungi</taxon>
        <taxon>Dikarya</taxon>
        <taxon>Ascomycota</taxon>
        <taxon>Pezizomycotina</taxon>
        <taxon>Lecanoromycetes</taxon>
        <taxon>OSLEUM clade</taxon>
        <taxon>Lecanoromycetidae</taxon>
        <taxon>Caliciales</taxon>
        <taxon>Physciaceae</taxon>
        <taxon>Heterodermia</taxon>
    </lineage>
</organism>
<reference evidence="3" key="1">
    <citation type="submission" date="2021-03" db="EMBL/GenBank/DDBJ databases">
        <authorList>
            <person name="Tagirdzhanova G."/>
        </authorList>
    </citation>
    <scope>NUCLEOTIDE SEQUENCE</scope>
</reference>
<evidence type="ECO:0000259" key="2">
    <source>
        <dbReference type="PROSITE" id="PS51061"/>
    </source>
</evidence>
<feature type="compositionally biased region" description="Polar residues" evidence="1">
    <location>
        <begin position="376"/>
        <end position="387"/>
    </location>
</feature>
<feature type="compositionally biased region" description="Acidic residues" evidence="1">
    <location>
        <begin position="347"/>
        <end position="374"/>
    </location>
</feature>
<dbReference type="InterPro" id="IPR001374">
    <property type="entry name" value="R3H_dom"/>
</dbReference>
<dbReference type="PROSITE" id="PS51061">
    <property type="entry name" value="R3H"/>
    <property type="match status" value="1"/>
</dbReference>
<evidence type="ECO:0000313" key="4">
    <source>
        <dbReference type="Proteomes" id="UP000664521"/>
    </source>
</evidence>
<dbReference type="GO" id="GO:0003676">
    <property type="term" value="F:nucleic acid binding"/>
    <property type="evidence" value="ECO:0007669"/>
    <property type="project" value="UniProtKB-UniRule"/>
</dbReference>
<comment type="caution">
    <text evidence="3">The sequence shown here is derived from an EMBL/GenBank/DDBJ whole genome shotgun (WGS) entry which is preliminary data.</text>
</comment>